<feature type="domain" description="NADH:quinone oxidoreductase/Mrp antiporter transmembrane" evidence="17">
    <location>
        <begin position="112"/>
        <end position="399"/>
    </location>
</feature>
<dbReference type="RefSeq" id="YP_006883833.1">
    <property type="nucleotide sequence ID" value="NC_018801.1"/>
</dbReference>
<evidence type="ECO:0000256" key="6">
    <source>
        <dbReference type="ARBA" id="ARBA00022660"/>
    </source>
</evidence>
<name>K0A2F0_AGEPH</name>
<feature type="domain" description="NADH:ubiquinone oxidoreductase chain 4 N-terminal" evidence="18">
    <location>
        <begin position="1"/>
        <end position="108"/>
    </location>
</feature>
<reference evidence="19" key="1">
    <citation type="submission" date="2012-08" db="EMBL/GenBank/DDBJ databases">
        <authorList>
            <person name="Powell A.F.L.A."/>
            <person name="Barker F.K."/>
            <person name="Lanyon S.M."/>
        </authorList>
    </citation>
    <scope>NUCLEOTIDE SEQUENCE</scope>
</reference>
<reference evidence="19" key="2">
    <citation type="journal article" date="2013" name="Mol. Phylogenet. Evol.">
        <title>Empirical evaluation of partitioning schemes for phylogenetic analyses of mitogenomic data: An avian case study.</title>
        <authorList>
            <person name="Powell A.F."/>
            <person name="Keith Barker F."/>
            <person name="Lanyon S.M."/>
        </authorList>
    </citation>
    <scope>NUCLEOTIDE SEQUENCE</scope>
</reference>
<dbReference type="GeneID" id="13825727"/>
<keyword evidence="12 16" id="KW-0830">Ubiquinone</keyword>
<evidence type="ECO:0000256" key="16">
    <source>
        <dbReference type="RuleBase" id="RU003297"/>
    </source>
</evidence>
<dbReference type="GO" id="GO:0031966">
    <property type="term" value="C:mitochondrial membrane"/>
    <property type="evidence" value="ECO:0007669"/>
    <property type="project" value="UniProtKB-SubCell"/>
</dbReference>
<evidence type="ECO:0000256" key="13">
    <source>
        <dbReference type="ARBA" id="ARBA00023128"/>
    </source>
</evidence>
<gene>
    <name evidence="19" type="primary">ND4</name>
</gene>
<evidence type="ECO:0000256" key="8">
    <source>
        <dbReference type="ARBA" id="ARBA00022967"/>
    </source>
</evidence>
<dbReference type="PRINTS" id="PR01437">
    <property type="entry name" value="NUOXDRDTASE4"/>
</dbReference>
<evidence type="ECO:0000256" key="7">
    <source>
        <dbReference type="ARBA" id="ARBA00022692"/>
    </source>
</evidence>
<dbReference type="EC" id="7.1.1.2" evidence="3 16"/>
<dbReference type="InterPro" id="IPR000260">
    <property type="entry name" value="NADH4_N"/>
</dbReference>
<dbReference type="InterPro" id="IPR003918">
    <property type="entry name" value="NADH_UbQ_OxRdtase"/>
</dbReference>
<feature type="transmembrane region" description="Helical" evidence="16">
    <location>
        <begin position="145"/>
        <end position="168"/>
    </location>
</feature>
<feature type="transmembrane region" description="Helical" evidence="16">
    <location>
        <begin position="116"/>
        <end position="133"/>
    </location>
</feature>
<feature type="transmembrane region" description="Helical" evidence="16">
    <location>
        <begin position="23"/>
        <end position="41"/>
    </location>
</feature>
<dbReference type="GO" id="GO:0048039">
    <property type="term" value="F:ubiquinone binding"/>
    <property type="evidence" value="ECO:0007669"/>
    <property type="project" value="TreeGrafter"/>
</dbReference>
<feature type="transmembrane region" description="Helical" evidence="16">
    <location>
        <begin position="309"/>
        <end position="329"/>
    </location>
</feature>
<feature type="transmembrane region" description="Helical" evidence="16">
    <location>
        <begin position="381"/>
        <end position="409"/>
    </location>
</feature>
<evidence type="ECO:0000256" key="1">
    <source>
        <dbReference type="ARBA" id="ARBA00004225"/>
    </source>
</evidence>
<evidence type="ECO:0000259" key="17">
    <source>
        <dbReference type="Pfam" id="PF00361"/>
    </source>
</evidence>
<evidence type="ECO:0000256" key="4">
    <source>
        <dbReference type="ARBA" id="ARBA00021006"/>
    </source>
</evidence>
<evidence type="ECO:0000256" key="14">
    <source>
        <dbReference type="ARBA" id="ARBA00023136"/>
    </source>
</evidence>
<evidence type="ECO:0000256" key="15">
    <source>
        <dbReference type="ARBA" id="ARBA00049551"/>
    </source>
</evidence>
<geneLocation type="mitochondrion" evidence="19"/>
<protein>
    <recommendedName>
        <fullName evidence="4 16">NADH-ubiquinone oxidoreductase chain 4</fullName>
        <ecNumber evidence="3 16">7.1.1.2</ecNumber>
    </recommendedName>
</protein>
<keyword evidence="11 16" id="KW-0520">NAD</keyword>
<dbReference type="EMBL" id="JX516062">
    <property type="protein sequence ID" value="AFS65776.1"/>
    <property type="molecule type" value="Genomic_DNA"/>
</dbReference>
<evidence type="ECO:0000313" key="19">
    <source>
        <dbReference type="EMBL" id="AFS65776.1"/>
    </source>
</evidence>
<evidence type="ECO:0000256" key="10">
    <source>
        <dbReference type="ARBA" id="ARBA00022989"/>
    </source>
</evidence>
<dbReference type="Pfam" id="PF00361">
    <property type="entry name" value="Proton_antipo_M"/>
    <property type="match status" value="1"/>
</dbReference>
<feature type="transmembrane region" description="Helical" evidence="16">
    <location>
        <begin position="285"/>
        <end position="303"/>
    </location>
</feature>
<comment type="catalytic activity">
    <reaction evidence="15 16">
        <text>a ubiquinone + NADH + 5 H(+)(in) = a ubiquinol + NAD(+) + 4 H(+)(out)</text>
        <dbReference type="Rhea" id="RHEA:29091"/>
        <dbReference type="Rhea" id="RHEA-COMP:9565"/>
        <dbReference type="Rhea" id="RHEA-COMP:9566"/>
        <dbReference type="ChEBI" id="CHEBI:15378"/>
        <dbReference type="ChEBI" id="CHEBI:16389"/>
        <dbReference type="ChEBI" id="CHEBI:17976"/>
        <dbReference type="ChEBI" id="CHEBI:57540"/>
        <dbReference type="ChEBI" id="CHEBI:57945"/>
        <dbReference type="EC" id="7.1.1.2"/>
    </reaction>
</comment>
<dbReference type="OrthoDB" id="564260at2759"/>
<comment type="function">
    <text evidence="16">Core subunit of the mitochondrial membrane respiratory chain NADH dehydrogenase (Complex I) which catalyzes electron transfer from NADH through the respiratory chain, using ubiquinone as an electron acceptor. Essential for the catalytic activity and assembly of complex I.</text>
</comment>
<keyword evidence="7 16" id="KW-0812">Transmembrane</keyword>
<sequence>MLKIIIPTATLLPLALLSPRKHLWTNVTLYSLLIATASLQWLTPTYYPNKSLTPWTSIDQISSPLLVLSCWLLPLMIMASQNHLEQEPINRKRVFASTLILAQLSILLAFSASELMLFYIAFEATLIPTLILITRWGSQPERLNAGIYLLFYTLASSLPLLIAILHLQNQIGSLYLPMLKLSHPTLNSSWSSLTASLALLLAFMVKAPLYGLHLWLPKAHVEAPIAGSMLLAALLLKLGGYGIMRITILVNPSSNNLHYPFITLALWGAVMTSAICLRQIDLKSLIAYSSVSHMGLVIAATMIQTQWAFSGAMILMISHGLTSSMLFCLANTNYERTHSRILLLTRGLQPLLPLMATWWLLANLTNMALPPTTNLMAELTIVVALFNWSALTIILTGAAILLTASYTLYMLMMTQRGPIPSHITSIQNSSTREHLLMALHMIPMILLISKPELISGIPM</sequence>
<comment type="similarity">
    <text evidence="2 16">Belongs to the complex I subunit 4 family.</text>
</comment>
<feature type="transmembrane region" description="Helical" evidence="16">
    <location>
        <begin position="257"/>
        <end position="278"/>
    </location>
</feature>
<evidence type="ECO:0000256" key="9">
    <source>
        <dbReference type="ARBA" id="ARBA00022982"/>
    </source>
</evidence>
<accession>K0A2F0</accession>
<dbReference type="NCBIfam" id="TIGR01972">
    <property type="entry name" value="NDH_I_M"/>
    <property type="match status" value="1"/>
</dbReference>
<dbReference type="InterPro" id="IPR010227">
    <property type="entry name" value="NADH_Q_OxRdtase_chainM/4"/>
</dbReference>
<dbReference type="PANTHER" id="PTHR43507:SF20">
    <property type="entry name" value="NADH-UBIQUINONE OXIDOREDUCTASE CHAIN 4"/>
    <property type="match status" value="1"/>
</dbReference>
<evidence type="ECO:0000259" key="18">
    <source>
        <dbReference type="Pfam" id="PF01059"/>
    </source>
</evidence>
<dbReference type="CTD" id="4538"/>
<evidence type="ECO:0000256" key="11">
    <source>
        <dbReference type="ARBA" id="ARBA00023027"/>
    </source>
</evidence>
<evidence type="ECO:0000256" key="5">
    <source>
        <dbReference type="ARBA" id="ARBA00022448"/>
    </source>
</evidence>
<dbReference type="Pfam" id="PF01059">
    <property type="entry name" value="Oxidored_q5_N"/>
    <property type="match status" value="1"/>
</dbReference>
<keyword evidence="10 16" id="KW-1133">Transmembrane helix</keyword>
<keyword evidence="6 16" id="KW-0679">Respiratory chain</keyword>
<keyword evidence="13 16" id="KW-0496">Mitochondrion</keyword>
<dbReference type="GO" id="GO:0015990">
    <property type="term" value="P:electron transport coupled proton transport"/>
    <property type="evidence" value="ECO:0007669"/>
    <property type="project" value="TreeGrafter"/>
</dbReference>
<evidence type="ECO:0000256" key="12">
    <source>
        <dbReference type="ARBA" id="ARBA00023075"/>
    </source>
</evidence>
<feature type="transmembrane region" description="Helical" evidence="16">
    <location>
        <begin position="230"/>
        <end position="251"/>
    </location>
</feature>
<keyword evidence="9 16" id="KW-0249">Electron transport</keyword>
<dbReference type="PANTHER" id="PTHR43507">
    <property type="entry name" value="NADH-UBIQUINONE OXIDOREDUCTASE CHAIN 4"/>
    <property type="match status" value="1"/>
</dbReference>
<keyword evidence="14 16" id="KW-0472">Membrane</keyword>
<feature type="transmembrane region" description="Helical" evidence="16">
    <location>
        <begin position="93"/>
        <end position="110"/>
    </location>
</feature>
<feature type="transmembrane region" description="Helical" evidence="16">
    <location>
        <begin position="188"/>
        <end position="209"/>
    </location>
</feature>
<dbReference type="GO" id="GO:0003954">
    <property type="term" value="F:NADH dehydrogenase activity"/>
    <property type="evidence" value="ECO:0007669"/>
    <property type="project" value="TreeGrafter"/>
</dbReference>
<feature type="transmembrane region" description="Helical" evidence="16">
    <location>
        <begin position="61"/>
        <end position="81"/>
    </location>
</feature>
<dbReference type="AlphaFoldDB" id="K0A2F0"/>
<dbReference type="InterPro" id="IPR001750">
    <property type="entry name" value="ND/Mrp_TM"/>
</dbReference>
<keyword evidence="5 16" id="KW-0813">Transport</keyword>
<keyword evidence="8" id="KW-1278">Translocase</keyword>
<dbReference type="GO" id="GO:0042773">
    <property type="term" value="P:ATP synthesis coupled electron transport"/>
    <property type="evidence" value="ECO:0007669"/>
    <property type="project" value="InterPro"/>
</dbReference>
<comment type="subcellular location">
    <subcellularLocation>
        <location evidence="1 16">Mitochondrion membrane</location>
        <topology evidence="1 16">Multi-pass membrane protein</topology>
    </subcellularLocation>
</comment>
<dbReference type="GO" id="GO:0008137">
    <property type="term" value="F:NADH dehydrogenase (ubiquinone) activity"/>
    <property type="evidence" value="ECO:0007669"/>
    <property type="project" value="UniProtKB-UniRule"/>
</dbReference>
<feature type="transmembrane region" description="Helical" evidence="16">
    <location>
        <begin position="341"/>
        <end position="361"/>
    </location>
</feature>
<evidence type="ECO:0000256" key="3">
    <source>
        <dbReference type="ARBA" id="ARBA00012944"/>
    </source>
</evidence>
<proteinExistence type="inferred from homology"/>
<organism evidence="19">
    <name type="scientific">Agelaius phoeniceus</name>
    <name type="common">Red-winged blackbird</name>
    <name type="synonym">Oriolus phoeniceus</name>
    <dbReference type="NCBI Taxonomy" id="39638"/>
    <lineage>
        <taxon>Eukaryota</taxon>
        <taxon>Metazoa</taxon>
        <taxon>Chordata</taxon>
        <taxon>Craniata</taxon>
        <taxon>Vertebrata</taxon>
        <taxon>Euteleostomi</taxon>
        <taxon>Archelosauria</taxon>
        <taxon>Archosauria</taxon>
        <taxon>Dinosauria</taxon>
        <taxon>Saurischia</taxon>
        <taxon>Theropoda</taxon>
        <taxon>Coelurosauria</taxon>
        <taxon>Aves</taxon>
        <taxon>Neognathae</taxon>
        <taxon>Neoaves</taxon>
        <taxon>Telluraves</taxon>
        <taxon>Australaves</taxon>
        <taxon>Passeriformes</taxon>
        <taxon>Passeroidea</taxon>
        <taxon>Icteridae</taxon>
        <taxon>Agelaius</taxon>
    </lineage>
</organism>
<evidence type="ECO:0000256" key="2">
    <source>
        <dbReference type="ARBA" id="ARBA00009025"/>
    </source>
</evidence>